<evidence type="ECO:0000313" key="4">
    <source>
        <dbReference type="Ensembl" id="ENSPSTP00000011498.1"/>
    </source>
</evidence>
<keyword evidence="2" id="KW-0342">GTP-binding</keyword>
<dbReference type="PROSITE" id="PS51419">
    <property type="entry name" value="RAB"/>
    <property type="match status" value="1"/>
</dbReference>
<dbReference type="InterPro" id="IPR027417">
    <property type="entry name" value="P-loop_NTPase"/>
</dbReference>
<evidence type="ECO:0000256" key="3">
    <source>
        <dbReference type="SAM" id="MobiDB-lite"/>
    </source>
</evidence>
<reference evidence="4" key="2">
    <citation type="submission" date="2025-09" db="UniProtKB">
        <authorList>
            <consortium name="Ensembl"/>
        </authorList>
    </citation>
    <scope>IDENTIFICATION</scope>
</reference>
<feature type="compositionally biased region" description="Polar residues" evidence="3">
    <location>
        <begin position="153"/>
        <end position="168"/>
    </location>
</feature>
<reference evidence="4" key="1">
    <citation type="submission" date="2025-08" db="UniProtKB">
        <authorList>
            <consortium name="Ensembl"/>
        </authorList>
    </citation>
    <scope>IDENTIFICATION</scope>
</reference>
<organism evidence="4 5">
    <name type="scientific">Pavo cristatus</name>
    <name type="common">Indian peafowl</name>
    <name type="synonym">Blue peafowl</name>
    <dbReference type="NCBI Taxonomy" id="9049"/>
    <lineage>
        <taxon>Eukaryota</taxon>
        <taxon>Metazoa</taxon>
        <taxon>Chordata</taxon>
        <taxon>Craniata</taxon>
        <taxon>Vertebrata</taxon>
        <taxon>Euteleostomi</taxon>
        <taxon>Archelosauria</taxon>
        <taxon>Archosauria</taxon>
        <taxon>Dinosauria</taxon>
        <taxon>Saurischia</taxon>
        <taxon>Theropoda</taxon>
        <taxon>Coelurosauria</taxon>
        <taxon>Aves</taxon>
        <taxon>Neognathae</taxon>
        <taxon>Galloanserae</taxon>
        <taxon>Galliformes</taxon>
        <taxon>Phasianidae</taxon>
        <taxon>Phasianinae</taxon>
        <taxon>Pavo</taxon>
    </lineage>
</organism>
<evidence type="ECO:0000256" key="2">
    <source>
        <dbReference type="ARBA" id="ARBA00023134"/>
    </source>
</evidence>
<accession>A0A8C9F7Q4</accession>
<dbReference type="GO" id="GO:0005525">
    <property type="term" value="F:GTP binding"/>
    <property type="evidence" value="ECO:0007669"/>
    <property type="project" value="UniProtKB-KW"/>
</dbReference>
<dbReference type="PROSITE" id="PS51421">
    <property type="entry name" value="RAS"/>
    <property type="match status" value="1"/>
</dbReference>
<keyword evidence="5" id="KW-1185">Reference proteome</keyword>
<dbReference type="SMART" id="SM00173">
    <property type="entry name" value="RAS"/>
    <property type="match status" value="1"/>
</dbReference>
<dbReference type="Gene3D" id="3.40.50.300">
    <property type="entry name" value="P-loop containing nucleotide triphosphate hydrolases"/>
    <property type="match status" value="1"/>
</dbReference>
<dbReference type="PRINTS" id="PR00449">
    <property type="entry name" value="RASTRNSFRMNG"/>
</dbReference>
<dbReference type="FunFam" id="3.40.50.300:FF:001144">
    <property type="entry name" value="RAB1A, member RAS oncogene family"/>
    <property type="match status" value="1"/>
</dbReference>
<sequence>MSGQCGSSVFLESETVPSSLRQHGLHLIASALNTWSGSAFSCVPFLSAAGRGGGGVSYGESFNNVKQWLQEIDRYASENVNKLLVGNKCDLTTKKVVDYTTAKEFADSLGIPFLETSAKNATNVEQSFMTMAAEIKKRMGPGATAGGAEKSNVKIQSTPVKQSSGGCC</sequence>
<feature type="region of interest" description="Disordered" evidence="3">
    <location>
        <begin position="141"/>
        <end position="168"/>
    </location>
</feature>
<dbReference type="Proteomes" id="UP000694428">
    <property type="component" value="Unplaced"/>
</dbReference>
<dbReference type="InterPro" id="IPR001806">
    <property type="entry name" value="Small_GTPase"/>
</dbReference>
<proteinExistence type="predicted"/>
<protein>
    <submittedName>
        <fullName evidence="4">RAB1A, member RAS oncogene family</fullName>
    </submittedName>
</protein>
<dbReference type="AlphaFoldDB" id="A0A8C9F7Q4"/>
<keyword evidence="1" id="KW-0547">Nucleotide-binding</keyword>
<dbReference type="Ensembl" id="ENSPSTT00000012067.1">
    <property type="protein sequence ID" value="ENSPSTP00000011498.1"/>
    <property type="gene ID" value="ENSPSTG00000008076.1"/>
</dbReference>
<dbReference type="SUPFAM" id="SSF52540">
    <property type="entry name" value="P-loop containing nucleoside triphosphate hydrolases"/>
    <property type="match status" value="1"/>
</dbReference>
<dbReference type="GO" id="GO:0003924">
    <property type="term" value="F:GTPase activity"/>
    <property type="evidence" value="ECO:0007669"/>
    <property type="project" value="InterPro"/>
</dbReference>
<dbReference type="SMART" id="SM00175">
    <property type="entry name" value="RAB"/>
    <property type="match status" value="1"/>
</dbReference>
<evidence type="ECO:0000256" key="1">
    <source>
        <dbReference type="ARBA" id="ARBA00022741"/>
    </source>
</evidence>
<name>A0A8C9F7Q4_PAVCR</name>
<evidence type="ECO:0000313" key="5">
    <source>
        <dbReference type="Proteomes" id="UP000694428"/>
    </source>
</evidence>
<dbReference type="Pfam" id="PF00071">
    <property type="entry name" value="Ras"/>
    <property type="match status" value="1"/>
</dbReference>
<dbReference type="PANTHER" id="PTHR47977">
    <property type="entry name" value="RAS-RELATED PROTEIN RAB"/>
    <property type="match status" value="1"/>
</dbReference>
<dbReference type="InterPro" id="IPR050227">
    <property type="entry name" value="Rab"/>
</dbReference>